<gene>
    <name evidence="5" type="ORF">J1N35_028155</name>
</gene>
<comment type="caution">
    <text evidence="5">The sequence shown here is derived from an EMBL/GenBank/DDBJ whole genome shotgun (WGS) entry which is preliminary data.</text>
</comment>
<protein>
    <recommendedName>
        <fullName evidence="3">Sulfotransferase</fullName>
        <ecNumber evidence="3">2.8.2.-</ecNumber>
    </recommendedName>
</protein>
<reference evidence="5 6" key="1">
    <citation type="journal article" date="2021" name="Plant Biotechnol. J.">
        <title>Multi-omics assisted identification of the key and species-specific regulatory components of drought-tolerant mechanisms in Gossypium stocksii.</title>
        <authorList>
            <person name="Yu D."/>
            <person name="Ke L."/>
            <person name="Zhang D."/>
            <person name="Wu Y."/>
            <person name="Sun Y."/>
            <person name="Mei J."/>
            <person name="Sun J."/>
            <person name="Sun Y."/>
        </authorList>
    </citation>
    <scope>NUCLEOTIDE SEQUENCE [LARGE SCALE GENOMIC DNA]</scope>
    <source>
        <strain evidence="6">cv. E1</strain>
        <tissue evidence="5">Leaf</tissue>
    </source>
</reference>
<dbReference type="Proteomes" id="UP000828251">
    <property type="component" value="Unassembled WGS sequence"/>
</dbReference>
<dbReference type="OrthoDB" id="205623at2759"/>
<dbReference type="AlphaFoldDB" id="A0A9D3UVM2"/>
<evidence type="ECO:0000256" key="2">
    <source>
        <dbReference type="ARBA" id="ARBA00022679"/>
    </source>
</evidence>
<dbReference type="GO" id="GO:0008146">
    <property type="term" value="F:sulfotransferase activity"/>
    <property type="evidence" value="ECO:0007669"/>
    <property type="project" value="InterPro"/>
</dbReference>
<keyword evidence="6" id="KW-1185">Reference proteome</keyword>
<evidence type="ECO:0000256" key="1">
    <source>
        <dbReference type="ARBA" id="ARBA00005771"/>
    </source>
</evidence>
<evidence type="ECO:0000256" key="3">
    <source>
        <dbReference type="RuleBase" id="RU361155"/>
    </source>
</evidence>
<evidence type="ECO:0000259" key="4">
    <source>
        <dbReference type="Pfam" id="PF00685"/>
    </source>
</evidence>
<dbReference type="InterPro" id="IPR000863">
    <property type="entry name" value="Sulfotransferase_dom"/>
</dbReference>
<dbReference type="EC" id="2.8.2.-" evidence="3"/>
<evidence type="ECO:0000313" key="5">
    <source>
        <dbReference type="EMBL" id="KAH1063168.1"/>
    </source>
</evidence>
<accession>A0A9D3UVM2</accession>
<dbReference type="Pfam" id="PF00685">
    <property type="entry name" value="Sulfotransfer_1"/>
    <property type="match status" value="1"/>
</dbReference>
<proteinExistence type="inferred from homology"/>
<dbReference type="SUPFAM" id="SSF52540">
    <property type="entry name" value="P-loop containing nucleoside triphosphate hydrolases"/>
    <property type="match status" value="1"/>
</dbReference>
<dbReference type="PANTHER" id="PTHR11783">
    <property type="entry name" value="SULFOTRANSFERASE SULT"/>
    <property type="match status" value="1"/>
</dbReference>
<dbReference type="Gene3D" id="3.40.50.300">
    <property type="entry name" value="P-loop containing nucleotide triphosphate hydrolases"/>
    <property type="match status" value="1"/>
</dbReference>
<sequence length="109" mass="12484">MTRVPENIVQLCSFENISGLEVNKTGKHREGQGNLRMENNIFFQKGKVGDWKNYLTTEMAQRLDEQTMQKLSGSDLRLPLVVRFSPVRFSWGLKLTVLLFGSAFQCSEN</sequence>
<comment type="similarity">
    <text evidence="1 3">Belongs to the sulfotransferase 1 family.</text>
</comment>
<organism evidence="5 6">
    <name type="scientific">Gossypium stocksii</name>
    <dbReference type="NCBI Taxonomy" id="47602"/>
    <lineage>
        <taxon>Eukaryota</taxon>
        <taxon>Viridiplantae</taxon>
        <taxon>Streptophyta</taxon>
        <taxon>Embryophyta</taxon>
        <taxon>Tracheophyta</taxon>
        <taxon>Spermatophyta</taxon>
        <taxon>Magnoliopsida</taxon>
        <taxon>eudicotyledons</taxon>
        <taxon>Gunneridae</taxon>
        <taxon>Pentapetalae</taxon>
        <taxon>rosids</taxon>
        <taxon>malvids</taxon>
        <taxon>Malvales</taxon>
        <taxon>Malvaceae</taxon>
        <taxon>Malvoideae</taxon>
        <taxon>Gossypium</taxon>
    </lineage>
</organism>
<dbReference type="EMBL" id="JAIQCV010000009">
    <property type="protein sequence ID" value="KAH1063168.1"/>
    <property type="molecule type" value="Genomic_DNA"/>
</dbReference>
<feature type="domain" description="Sulfotransferase" evidence="4">
    <location>
        <begin position="5"/>
        <end position="74"/>
    </location>
</feature>
<dbReference type="InterPro" id="IPR027417">
    <property type="entry name" value="P-loop_NTPase"/>
</dbReference>
<evidence type="ECO:0000313" key="6">
    <source>
        <dbReference type="Proteomes" id="UP000828251"/>
    </source>
</evidence>
<keyword evidence="2 3" id="KW-0808">Transferase</keyword>
<name>A0A9D3UVM2_9ROSI</name>